<dbReference type="GO" id="GO:0005886">
    <property type="term" value="C:plasma membrane"/>
    <property type="evidence" value="ECO:0007669"/>
    <property type="project" value="UniProtKB-SubCell"/>
</dbReference>
<dbReference type="GO" id="GO:0140359">
    <property type="term" value="F:ABC-type transporter activity"/>
    <property type="evidence" value="ECO:0007669"/>
    <property type="project" value="InterPro"/>
</dbReference>
<comment type="caution">
    <text evidence="2">The sequence shown here is derived from an EMBL/GenBank/DDBJ whole genome shotgun (WGS) entry which is preliminary data.</text>
</comment>
<dbReference type="Proteomes" id="UP000010523">
    <property type="component" value="Unassembled WGS sequence"/>
</dbReference>
<evidence type="ECO:0000256" key="1">
    <source>
        <dbReference type="SAM" id="Phobius"/>
    </source>
</evidence>
<protein>
    <recommendedName>
        <fullName evidence="4">YhcI</fullName>
    </recommendedName>
</protein>
<dbReference type="Pfam" id="PF12679">
    <property type="entry name" value="ABC2_membrane_2"/>
    <property type="match status" value="1"/>
</dbReference>
<evidence type="ECO:0008006" key="4">
    <source>
        <dbReference type="Google" id="ProtNLM"/>
    </source>
</evidence>
<feature type="transmembrane region" description="Helical" evidence="1">
    <location>
        <begin position="230"/>
        <end position="252"/>
    </location>
</feature>
<keyword evidence="1" id="KW-0812">Transmembrane</keyword>
<keyword evidence="1" id="KW-1133">Transmembrane helix</keyword>
<evidence type="ECO:0000313" key="2">
    <source>
        <dbReference type="EMBL" id="EIJ79252.1"/>
    </source>
</evidence>
<name>I3DYD1_BACMT</name>
<dbReference type="EMBL" id="AFEU01000003">
    <property type="protein sequence ID" value="EIJ79252.1"/>
    <property type="molecule type" value="Genomic_DNA"/>
</dbReference>
<reference evidence="2 3" key="1">
    <citation type="journal article" date="2012" name="Appl. Environ. Microbiol.">
        <title>Genome Sequence of Thermotolerant Bacillus methanolicus: Features and Regulation Related to Methylotrophy and Production of L-Lysine and L-Glutamate from Methanol.</title>
        <authorList>
            <person name="Heggeset T.M."/>
            <person name="Krog A."/>
            <person name="Balzer S."/>
            <person name="Wentzel A."/>
            <person name="Ellingsen T.E."/>
            <person name="Brautaset T."/>
        </authorList>
    </citation>
    <scope>NUCLEOTIDE SEQUENCE [LARGE SCALE GENOMIC DNA]</scope>
    <source>
        <strain evidence="2 3">PB1</strain>
    </source>
</reference>
<accession>I3DYD1</accession>
<gene>
    <name evidence="2" type="ORF">PB1_16884</name>
</gene>
<keyword evidence="3" id="KW-1185">Reference proteome</keyword>
<organism evidence="2 3">
    <name type="scientific">Bacillus methanolicus PB1</name>
    <dbReference type="NCBI Taxonomy" id="997296"/>
    <lineage>
        <taxon>Bacteria</taxon>
        <taxon>Bacillati</taxon>
        <taxon>Bacillota</taxon>
        <taxon>Bacilli</taxon>
        <taxon>Bacillales</taxon>
        <taxon>Bacillaceae</taxon>
        <taxon>Bacillus</taxon>
    </lineage>
</organism>
<dbReference type="OrthoDB" id="8613028at2"/>
<dbReference type="eggNOG" id="COG1277">
    <property type="taxonomic scope" value="Bacteria"/>
</dbReference>
<feature type="transmembrane region" description="Helical" evidence="1">
    <location>
        <begin position="284"/>
        <end position="304"/>
    </location>
</feature>
<proteinExistence type="predicted"/>
<dbReference type="AlphaFoldDB" id="I3DYD1"/>
<dbReference type="PANTHER" id="PTHR37305:SF1">
    <property type="entry name" value="MEMBRANE PROTEIN"/>
    <property type="match status" value="1"/>
</dbReference>
<dbReference type="STRING" id="997296.PB1_16884"/>
<evidence type="ECO:0000313" key="3">
    <source>
        <dbReference type="Proteomes" id="UP000010523"/>
    </source>
</evidence>
<dbReference type="PATRIC" id="fig|997296.3.peg.3555"/>
<feature type="transmembrane region" description="Helical" evidence="1">
    <location>
        <begin position="150"/>
        <end position="178"/>
    </location>
</feature>
<feature type="transmembrane region" description="Helical" evidence="1">
    <location>
        <begin position="198"/>
        <end position="223"/>
    </location>
</feature>
<dbReference type="RefSeq" id="WP_004438865.1">
    <property type="nucleotide sequence ID" value="NZ_AFEU01000003.1"/>
</dbReference>
<keyword evidence="1" id="KW-0472">Membrane</keyword>
<feature type="transmembrane region" description="Helical" evidence="1">
    <location>
        <begin position="20"/>
        <end position="38"/>
    </location>
</feature>
<dbReference type="PANTHER" id="PTHR37305">
    <property type="entry name" value="INTEGRAL MEMBRANE PROTEIN-RELATED"/>
    <property type="match status" value="1"/>
</dbReference>
<feature type="transmembrane region" description="Helical" evidence="1">
    <location>
        <begin position="106"/>
        <end position="129"/>
    </location>
</feature>
<sequence>MFSLVMNERKKLNRQKGPLVMRILLLLLILGTALIGKYDADKKGDMNDWKTVANQKIKENQKLLADEKLPASLKYDIQKEIDMNNYRLEKNLAPSRLWSFVNITSFAVDIITIFAIILAAGSIANEFSWGTIKLLMIRPVSRSKILLSKYLSTFTFVLELLFLLFAASFIIGGLFFGFDHITSNYLTYSEGKVIEVNPVIYIFKSYGLNCISLLIMTTFAFLISTLFRSSAISIGISIFFVLMGTTITNLLIKYDWGKYILFANTNLSQYINGSPIKEGMSLNFSLTVLAVYYLVFLLLTWVPFNKRDIAG</sequence>